<evidence type="ECO:0000313" key="5">
    <source>
        <dbReference type="EMBL" id="SDS31383.1"/>
    </source>
</evidence>
<dbReference type="PANTHER" id="PTHR22604:SF105">
    <property type="entry name" value="TRANS-1,2-DIHYDROBENZENE-1,2-DIOL DEHYDROGENASE"/>
    <property type="match status" value="1"/>
</dbReference>
<organism evidence="5 6">
    <name type="scientific">Christiangramia echinicola</name>
    <dbReference type="NCBI Taxonomy" id="279359"/>
    <lineage>
        <taxon>Bacteria</taxon>
        <taxon>Pseudomonadati</taxon>
        <taxon>Bacteroidota</taxon>
        <taxon>Flavobacteriia</taxon>
        <taxon>Flavobacteriales</taxon>
        <taxon>Flavobacteriaceae</taxon>
        <taxon>Christiangramia</taxon>
    </lineage>
</organism>
<dbReference type="GO" id="GO:0000166">
    <property type="term" value="F:nucleotide binding"/>
    <property type="evidence" value="ECO:0007669"/>
    <property type="project" value="InterPro"/>
</dbReference>
<name>A0A1H1R6Q2_9FLAO</name>
<dbReference type="STRING" id="1250231.SAMN04488552_2778"/>
<dbReference type="Pfam" id="PF01408">
    <property type="entry name" value="GFO_IDH_MocA"/>
    <property type="match status" value="1"/>
</dbReference>
<feature type="domain" description="Gfo/Idh/MocA-like oxidoreductase N-terminal" evidence="3">
    <location>
        <begin position="5"/>
        <end position="122"/>
    </location>
</feature>
<dbReference type="AlphaFoldDB" id="A0A1H1R6Q2"/>
<reference evidence="5 6" key="1">
    <citation type="submission" date="2016-10" db="EMBL/GenBank/DDBJ databases">
        <authorList>
            <person name="Varghese N."/>
            <person name="Submissions S."/>
        </authorList>
    </citation>
    <scope>NUCLEOTIDE SEQUENCE [LARGE SCALE GENOMIC DNA]</scope>
    <source>
        <strain evidence="5 6">Mar_2010_102</strain>
    </source>
</reference>
<dbReference type="InterPro" id="IPR036291">
    <property type="entry name" value="NAD(P)-bd_dom_sf"/>
</dbReference>
<dbReference type="PANTHER" id="PTHR22604">
    <property type="entry name" value="OXIDOREDUCTASES"/>
    <property type="match status" value="1"/>
</dbReference>
<dbReference type="Gene3D" id="3.40.50.720">
    <property type="entry name" value="NAD(P)-binding Rossmann-like Domain"/>
    <property type="match status" value="1"/>
</dbReference>
<sequence length="324" mass="36722">MKQRIKWGIIGLGKIANKFTEGLAPVENAELYAVASRNKDNAISFSNKHNAQVAYGTYEDLMQDSNVDVIYIATPHVFHHDLTIACIKNGKAVLCEKPFAMNLEEAEAMVKISREKGVFLMEALWTMFLPHFQFVLEKINSGEMGKVKSLKADFGFPAKFDKTKRLFNKTLGGGSLLDIGIYPVFIAFSILGNPLKVNANAEFSETGIDSSCKVKFEYAEDVEADLFSTFMVKTPTITEIDMEKGRIILNTRFHEPTSVTIITKEKEETLEFKVDKSGYYFEADHVTKMLQSGKIESDIWNFEKTLDLMRLLDKIRNEIGLYYK</sequence>
<dbReference type="SUPFAM" id="SSF51735">
    <property type="entry name" value="NAD(P)-binding Rossmann-fold domains"/>
    <property type="match status" value="1"/>
</dbReference>
<gene>
    <name evidence="5" type="ORF">SAMN04488552_2778</name>
</gene>
<dbReference type="SUPFAM" id="SSF55347">
    <property type="entry name" value="Glyceraldehyde-3-phosphate dehydrogenase-like, C-terminal domain"/>
    <property type="match status" value="1"/>
</dbReference>
<dbReference type="InterPro" id="IPR055170">
    <property type="entry name" value="GFO_IDH_MocA-like_dom"/>
</dbReference>
<dbReference type="InterPro" id="IPR050984">
    <property type="entry name" value="Gfo/Idh/MocA_domain"/>
</dbReference>
<keyword evidence="2" id="KW-0560">Oxidoreductase</keyword>
<comment type="similarity">
    <text evidence="1">Belongs to the Gfo/Idh/MocA family.</text>
</comment>
<evidence type="ECO:0000259" key="3">
    <source>
        <dbReference type="Pfam" id="PF01408"/>
    </source>
</evidence>
<evidence type="ECO:0000259" key="4">
    <source>
        <dbReference type="Pfam" id="PF22725"/>
    </source>
</evidence>
<evidence type="ECO:0000256" key="2">
    <source>
        <dbReference type="ARBA" id="ARBA00023002"/>
    </source>
</evidence>
<dbReference type="RefSeq" id="WP_089663377.1">
    <property type="nucleotide sequence ID" value="NZ_LT629745.1"/>
</dbReference>
<accession>A0A1H1R6Q2</accession>
<dbReference type="InterPro" id="IPR000683">
    <property type="entry name" value="Gfo/Idh/MocA-like_OxRdtase_N"/>
</dbReference>
<feature type="domain" description="GFO/IDH/MocA-like oxidoreductase" evidence="4">
    <location>
        <begin position="133"/>
        <end position="247"/>
    </location>
</feature>
<dbReference type="Pfam" id="PF22725">
    <property type="entry name" value="GFO_IDH_MocA_C3"/>
    <property type="match status" value="1"/>
</dbReference>
<keyword evidence="6" id="KW-1185">Reference proteome</keyword>
<dbReference type="Gene3D" id="3.30.360.10">
    <property type="entry name" value="Dihydrodipicolinate Reductase, domain 2"/>
    <property type="match status" value="1"/>
</dbReference>
<proteinExistence type="inferred from homology"/>
<dbReference type="EMBL" id="LT629745">
    <property type="protein sequence ID" value="SDS31383.1"/>
    <property type="molecule type" value="Genomic_DNA"/>
</dbReference>
<dbReference type="GO" id="GO:0016491">
    <property type="term" value="F:oxidoreductase activity"/>
    <property type="evidence" value="ECO:0007669"/>
    <property type="project" value="UniProtKB-KW"/>
</dbReference>
<evidence type="ECO:0000256" key="1">
    <source>
        <dbReference type="ARBA" id="ARBA00010928"/>
    </source>
</evidence>
<evidence type="ECO:0000313" key="6">
    <source>
        <dbReference type="Proteomes" id="UP000198858"/>
    </source>
</evidence>
<dbReference type="Proteomes" id="UP000198858">
    <property type="component" value="Chromosome I"/>
</dbReference>
<protein>
    <submittedName>
        <fullName evidence="5">Predicted dehydrogenase</fullName>
    </submittedName>
</protein>